<keyword evidence="1" id="KW-0472">Membrane</keyword>
<feature type="transmembrane region" description="Helical" evidence="1">
    <location>
        <begin position="191"/>
        <end position="211"/>
    </location>
</feature>
<evidence type="ECO:0008006" key="4">
    <source>
        <dbReference type="Google" id="ProtNLM"/>
    </source>
</evidence>
<dbReference type="dictyBase" id="DDB_G0291462"/>
<keyword evidence="3" id="KW-1185">Reference proteome</keyword>
<feature type="transmembrane region" description="Helical" evidence="1">
    <location>
        <begin position="52"/>
        <end position="69"/>
    </location>
</feature>
<accession>Q54EL2</accession>
<dbReference type="InParanoid" id="Q54EL2"/>
<dbReference type="RefSeq" id="XP_635228.1">
    <property type="nucleotide sequence ID" value="XM_630136.1"/>
</dbReference>
<dbReference type="PANTHER" id="PTHR19346">
    <property type="entry name" value="SUGAR PHOSPHATE TRANSPORTER DOMAIN-CONTAINING PROTEIN"/>
    <property type="match status" value="1"/>
</dbReference>
<sequence>MMENTNPSEEKQSKMEEMDNLEIININNNNNIENSNILNKDNIELSKNNKNGFLKFIGIIIIILIAISNTTSAELSQYIIINDFDSSFMITWFNVSFSVFSILIELILLKIELFKKEKQQQQQSSDNIKISFLNYYKSKFVSNDNSIKLKKLFSISIPMSILFLFMNWIWLYALPLIDVSISTALYQRIRFLKTISVIIFMAGIIGITLGTTLGTSSEIIENQILSNKVKGYLLMILSASLYGLYEVLVSKILGDVNRTIVHTYLAFIGFIGFLIGIPIMVIFNFTNFELFKIPHPKSFGIIFSNTVIIFSINYLINWGLSITSSPLFVRAGELMAIPLTLIFDIIIKHMKLPLVAIPGYILIVIGFILSIYIECNHIKKK</sequence>
<evidence type="ECO:0000313" key="2">
    <source>
        <dbReference type="EMBL" id="EAL61715.1"/>
    </source>
</evidence>
<dbReference type="OMA" id="TNCPSSH"/>
<feature type="transmembrane region" description="Helical" evidence="1">
    <location>
        <begin position="152"/>
        <end position="171"/>
    </location>
</feature>
<dbReference type="GeneID" id="8628174"/>
<dbReference type="PANTHER" id="PTHR19346:SF4">
    <property type="entry name" value="SUGAR PHOSPHATE TRANSPORTER DOMAIN-CONTAINING PROTEIN"/>
    <property type="match status" value="1"/>
</dbReference>
<keyword evidence="1" id="KW-1133">Transmembrane helix</keyword>
<protein>
    <recommendedName>
        <fullName evidence="4">EamA domain-containing protein</fullName>
    </recommendedName>
</protein>
<feature type="transmembrane region" description="Helical" evidence="1">
    <location>
        <begin position="298"/>
        <end position="316"/>
    </location>
</feature>
<feature type="transmembrane region" description="Helical" evidence="1">
    <location>
        <begin position="89"/>
        <end position="109"/>
    </location>
</feature>
<name>Q54EL2_DICDI</name>
<keyword evidence="1" id="KW-0812">Transmembrane</keyword>
<dbReference type="AlphaFoldDB" id="Q54EL2"/>
<evidence type="ECO:0000256" key="1">
    <source>
        <dbReference type="SAM" id="Phobius"/>
    </source>
</evidence>
<proteinExistence type="predicted"/>
<dbReference type="KEGG" id="ddi:DDB_G0291462"/>
<dbReference type="PaxDb" id="44689-DDB0183909"/>
<feature type="transmembrane region" description="Helical" evidence="1">
    <location>
        <begin position="264"/>
        <end position="286"/>
    </location>
</feature>
<gene>
    <name evidence="2" type="ORF">DDB_G0291462</name>
</gene>
<dbReference type="Proteomes" id="UP000002195">
    <property type="component" value="Unassembled WGS sequence"/>
</dbReference>
<dbReference type="FunCoup" id="Q54EL2">
    <property type="interactions" value="2"/>
</dbReference>
<dbReference type="VEuPathDB" id="AmoebaDB:DDB_G0291462"/>
<dbReference type="eggNOG" id="KOG2765">
    <property type="taxonomic scope" value="Eukaryota"/>
</dbReference>
<feature type="transmembrane region" description="Helical" evidence="1">
    <location>
        <begin position="354"/>
        <end position="373"/>
    </location>
</feature>
<reference evidence="2 3" key="1">
    <citation type="journal article" date="2005" name="Nature">
        <title>The genome of the social amoeba Dictyostelium discoideum.</title>
        <authorList>
            <consortium name="The Dictyostelium discoideum Sequencing Consortium"/>
            <person name="Eichinger L."/>
            <person name="Pachebat J.A."/>
            <person name="Glockner G."/>
            <person name="Rajandream M.A."/>
            <person name="Sucgang R."/>
            <person name="Berriman M."/>
            <person name="Song J."/>
            <person name="Olsen R."/>
            <person name="Szafranski K."/>
            <person name="Xu Q."/>
            <person name="Tunggal B."/>
            <person name="Kummerfeld S."/>
            <person name="Madera M."/>
            <person name="Konfortov B.A."/>
            <person name="Rivero F."/>
            <person name="Bankier A.T."/>
            <person name="Lehmann R."/>
            <person name="Hamlin N."/>
            <person name="Davies R."/>
            <person name="Gaudet P."/>
            <person name="Fey P."/>
            <person name="Pilcher K."/>
            <person name="Chen G."/>
            <person name="Saunders D."/>
            <person name="Sodergren E."/>
            <person name="Davis P."/>
            <person name="Kerhornou A."/>
            <person name="Nie X."/>
            <person name="Hall N."/>
            <person name="Anjard C."/>
            <person name="Hemphill L."/>
            <person name="Bason N."/>
            <person name="Farbrother P."/>
            <person name="Desany B."/>
            <person name="Just E."/>
            <person name="Morio T."/>
            <person name="Rost R."/>
            <person name="Churcher C."/>
            <person name="Cooper J."/>
            <person name="Haydock S."/>
            <person name="van Driessche N."/>
            <person name="Cronin A."/>
            <person name="Goodhead I."/>
            <person name="Muzny D."/>
            <person name="Mourier T."/>
            <person name="Pain A."/>
            <person name="Lu M."/>
            <person name="Harper D."/>
            <person name="Lindsay R."/>
            <person name="Hauser H."/>
            <person name="James K."/>
            <person name="Quiles M."/>
            <person name="Madan Babu M."/>
            <person name="Saito T."/>
            <person name="Buchrieser C."/>
            <person name="Wardroper A."/>
            <person name="Felder M."/>
            <person name="Thangavelu M."/>
            <person name="Johnson D."/>
            <person name="Knights A."/>
            <person name="Loulseged H."/>
            <person name="Mungall K."/>
            <person name="Oliver K."/>
            <person name="Price C."/>
            <person name="Quail M.A."/>
            <person name="Urushihara H."/>
            <person name="Hernandez J."/>
            <person name="Rabbinowitsch E."/>
            <person name="Steffen D."/>
            <person name="Sanders M."/>
            <person name="Ma J."/>
            <person name="Kohara Y."/>
            <person name="Sharp S."/>
            <person name="Simmonds M."/>
            <person name="Spiegler S."/>
            <person name="Tivey A."/>
            <person name="Sugano S."/>
            <person name="White B."/>
            <person name="Walker D."/>
            <person name="Woodward J."/>
            <person name="Winckler T."/>
            <person name="Tanaka Y."/>
            <person name="Shaulsky G."/>
            <person name="Schleicher M."/>
            <person name="Weinstock G."/>
            <person name="Rosenthal A."/>
            <person name="Cox E.C."/>
            <person name="Chisholm R.L."/>
            <person name="Gibbs R."/>
            <person name="Loomis W.F."/>
            <person name="Platzer M."/>
            <person name="Kay R.R."/>
            <person name="Williams J."/>
            <person name="Dear P.H."/>
            <person name="Noegel A.A."/>
            <person name="Barrell B."/>
            <person name="Kuspa A."/>
        </authorList>
    </citation>
    <scope>NUCLEOTIDE SEQUENCE [LARGE SCALE GENOMIC DNA]</scope>
    <source>
        <strain evidence="2 3">AX4</strain>
    </source>
</reference>
<dbReference type="HOGENOM" id="CLU_726521_0_0_1"/>
<dbReference type="PhylomeDB" id="Q54EL2"/>
<organism evidence="2 3">
    <name type="scientific">Dictyostelium discoideum</name>
    <name type="common">Social amoeba</name>
    <dbReference type="NCBI Taxonomy" id="44689"/>
    <lineage>
        <taxon>Eukaryota</taxon>
        <taxon>Amoebozoa</taxon>
        <taxon>Evosea</taxon>
        <taxon>Eumycetozoa</taxon>
        <taxon>Dictyostelia</taxon>
        <taxon>Dictyosteliales</taxon>
        <taxon>Dictyosteliaceae</taxon>
        <taxon>Dictyostelium</taxon>
    </lineage>
</organism>
<dbReference type="EMBL" id="AAFI02000177">
    <property type="protein sequence ID" value="EAL61715.1"/>
    <property type="molecule type" value="Genomic_DNA"/>
</dbReference>
<comment type="caution">
    <text evidence="2">The sequence shown here is derived from an EMBL/GenBank/DDBJ whole genome shotgun (WGS) entry which is preliminary data.</text>
</comment>
<evidence type="ECO:0000313" key="3">
    <source>
        <dbReference type="Proteomes" id="UP000002195"/>
    </source>
</evidence>
<dbReference type="InterPro" id="IPR026505">
    <property type="entry name" value="Solute_c_fam_35_mem_F3/F4"/>
</dbReference>
<feature type="transmembrane region" description="Helical" evidence="1">
    <location>
        <begin position="232"/>
        <end position="252"/>
    </location>
</feature>